<evidence type="ECO:0000256" key="1">
    <source>
        <dbReference type="ARBA" id="ARBA00022679"/>
    </source>
</evidence>
<proteinExistence type="predicted"/>
<keyword evidence="2 6" id="KW-0418">Kinase</keyword>
<dbReference type="EMBL" id="CP016076">
    <property type="protein sequence ID" value="APU12662.1"/>
    <property type="molecule type" value="Genomic_DNA"/>
</dbReference>
<keyword evidence="4" id="KW-0812">Transmembrane</keyword>
<dbReference type="SUPFAM" id="SSF55874">
    <property type="entry name" value="ATPase domain of HSP90 chaperone/DNA topoisomerase II/histidine kinase"/>
    <property type="match status" value="1"/>
</dbReference>
<dbReference type="AlphaFoldDB" id="A0AAC9L9S6"/>
<dbReference type="GO" id="GO:0046983">
    <property type="term" value="F:protein dimerization activity"/>
    <property type="evidence" value="ECO:0007669"/>
    <property type="project" value="InterPro"/>
</dbReference>
<evidence type="ECO:0000256" key="3">
    <source>
        <dbReference type="ARBA" id="ARBA00023012"/>
    </source>
</evidence>
<feature type="transmembrane region" description="Helical" evidence="4">
    <location>
        <begin position="97"/>
        <end position="114"/>
    </location>
</feature>
<dbReference type="InterPro" id="IPR011712">
    <property type="entry name" value="Sig_transdc_His_kin_sub3_dim/P"/>
</dbReference>
<evidence type="ECO:0000256" key="2">
    <source>
        <dbReference type="ARBA" id="ARBA00022777"/>
    </source>
</evidence>
<feature type="domain" description="Signal transduction histidine kinase subgroup 3 dimerisation and phosphoacceptor" evidence="5">
    <location>
        <begin position="197"/>
        <end position="262"/>
    </location>
</feature>
<evidence type="ECO:0000256" key="4">
    <source>
        <dbReference type="SAM" id="Phobius"/>
    </source>
</evidence>
<keyword evidence="7" id="KW-1185">Reference proteome</keyword>
<evidence type="ECO:0000313" key="6">
    <source>
        <dbReference type="EMBL" id="APU12662.1"/>
    </source>
</evidence>
<keyword evidence="4" id="KW-1133">Transmembrane helix</keyword>
<evidence type="ECO:0000259" key="5">
    <source>
        <dbReference type="Pfam" id="PF07730"/>
    </source>
</evidence>
<dbReference type="Proteomes" id="UP000185511">
    <property type="component" value="Chromosome"/>
</dbReference>
<feature type="transmembrane region" description="Helical" evidence="4">
    <location>
        <begin position="15"/>
        <end position="35"/>
    </location>
</feature>
<dbReference type="CDD" id="cd16917">
    <property type="entry name" value="HATPase_UhpB-NarQ-NarX-like"/>
    <property type="match status" value="1"/>
</dbReference>
<keyword evidence="1 6" id="KW-0808">Transferase</keyword>
<accession>A0AAC9L9S6</accession>
<dbReference type="GO" id="GO:0000155">
    <property type="term" value="F:phosphorelay sensor kinase activity"/>
    <property type="evidence" value="ECO:0007669"/>
    <property type="project" value="InterPro"/>
</dbReference>
<evidence type="ECO:0000313" key="7">
    <source>
        <dbReference type="Proteomes" id="UP000185511"/>
    </source>
</evidence>
<feature type="transmembrane region" description="Helical" evidence="4">
    <location>
        <begin position="72"/>
        <end position="91"/>
    </location>
</feature>
<dbReference type="KEGG" id="acad:UA74_02895"/>
<reference evidence="7" key="1">
    <citation type="submission" date="2016-06" db="EMBL/GenBank/DDBJ databases">
        <title>Complete genome sequence of Actinoalloteichus fjordicus DSM 46855 (=ADI127-17), type strain of the new species Actinoalloteichus fjordicus.</title>
        <authorList>
            <person name="Ruckert C."/>
            <person name="Nouioui I."/>
            <person name="Willmese J."/>
            <person name="van Wezel G."/>
            <person name="Klenk H.-P."/>
            <person name="Kalinowski J."/>
            <person name="Zotchev S.B."/>
        </authorList>
    </citation>
    <scope>NUCLEOTIDE SEQUENCE [LARGE SCALE GENOMIC DNA]</scope>
    <source>
        <strain evidence="7">ADI127-7</strain>
    </source>
</reference>
<dbReference type="PANTHER" id="PTHR24421:SF63">
    <property type="entry name" value="SENSOR HISTIDINE KINASE DESK"/>
    <property type="match status" value="1"/>
</dbReference>
<keyword evidence="4" id="KW-0472">Membrane</keyword>
<gene>
    <name evidence="6" type="ORF">UA74_02895</name>
</gene>
<dbReference type="GO" id="GO:0016020">
    <property type="term" value="C:membrane"/>
    <property type="evidence" value="ECO:0007669"/>
    <property type="project" value="InterPro"/>
</dbReference>
<dbReference type="InterPro" id="IPR036890">
    <property type="entry name" value="HATPase_C_sf"/>
</dbReference>
<feature type="transmembrane region" description="Helical" evidence="4">
    <location>
        <begin position="121"/>
        <end position="142"/>
    </location>
</feature>
<name>A0AAC9L9S6_9PSEU</name>
<feature type="transmembrane region" description="Helical" evidence="4">
    <location>
        <begin position="148"/>
        <end position="167"/>
    </location>
</feature>
<dbReference type="Gene3D" id="3.30.565.10">
    <property type="entry name" value="Histidine kinase-like ATPase, C-terminal domain"/>
    <property type="match status" value="1"/>
</dbReference>
<dbReference type="InterPro" id="IPR050482">
    <property type="entry name" value="Sensor_HK_TwoCompSys"/>
</dbReference>
<dbReference type="EC" id="2.7.13.3" evidence="6"/>
<dbReference type="RefSeq" id="WP_075738667.1">
    <property type="nucleotide sequence ID" value="NZ_CP016076.1"/>
</dbReference>
<organism evidence="6 7">
    <name type="scientific">Actinoalloteichus fjordicus</name>
    <dbReference type="NCBI Taxonomy" id="1612552"/>
    <lineage>
        <taxon>Bacteria</taxon>
        <taxon>Bacillati</taxon>
        <taxon>Actinomycetota</taxon>
        <taxon>Actinomycetes</taxon>
        <taxon>Pseudonocardiales</taxon>
        <taxon>Pseudonocardiaceae</taxon>
        <taxon>Actinoalloteichus</taxon>
    </lineage>
</organism>
<sequence>MTATPPIEVLRRRTAVAIVSSAATAAMLPVVMILFRGASGPVGVVLILGSVLFMPLHWYCLRSGLRAPATPVDLRVTVPLLGLAVLLALLGSGQSDVGWLWFVIIGFAVADLAIGRPIRIVRIFVAVFGCLAGACAVLLAWLQDPADPGRLALIGGLVLFLVSGMVYSEPSSLSTWRSTMELDIARRNSTEVGAQRERLRLSEDLHDMLGHTLEVVALKAELATRLGTVDPERARSEMAEVQRLARTSLQEVRGLVRDRQETDLVVELSSVQALLSSAGIHCDIRGEATDFDQLTRQLFGRVLRESATNLLRHAEPAHCQIHLADRRGHASMIVINDGVADHHDEKTEGTGLAGLARRLAEHGGTVAAGPGTEPGTFRVEASLPGVSLRGAR</sequence>
<keyword evidence="3" id="KW-0902">Two-component regulatory system</keyword>
<dbReference type="Gene3D" id="1.20.5.1930">
    <property type="match status" value="1"/>
</dbReference>
<protein>
    <submittedName>
        <fullName evidence="6">Signal transduction histidine kinase</fullName>
        <ecNumber evidence="6">2.7.13.3</ecNumber>
    </submittedName>
</protein>
<dbReference type="Pfam" id="PF07730">
    <property type="entry name" value="HisKA_3"/>
    <property type="match status" value="1"/>
</dbReference>
<feature type="transmembrane region" description="Helical" evidence="4">
    <location>
        <begin position="41"/>
        <end position="60"/>
    </location>
</feature>
<dbReference type="PANTHER" id="PTHR24421">
    <property type="entry name" value="NITRATE/NITRITE SENSOR PROTEIN NARX-RELATED"/>
    <property type="match status" value="1"/>
</dbReference>